<comment type="subcellular location">
    <subcellularLocation>
        <location evidence="1">Membrane</location>
        <topology evidence="1">Multi-pass membrane protein</topology>
    </subcellularLocation>
</comment>
<dbReference type="Gene3D" id="1.10.287.70">
    <property type="match status" value="1"/>
</dbReference>
<sequence>MQFTYQYLVTRNDQVVGNLGLLFMLLFFIYAALGVELFGKLVCNEENPCEGLSRHATFENFGMAFLTLFRVSTGDNWNGIMKDTLRECNSDDKNCLSYLPFISPVYFVTFVLIAQFVLVNVVVAVLMKHLEESNKEAKEDAEMDAEIEMEMSRAVTPVCPVGPPTLDGKAIGGGQVSMKNDLPVLLKQARAALSHENVTLLIPDTLEGSVTRKEKRPGSPLPCQQALPLPLLPCSFGPEDGDVYVRDGTGSQNLLTVRKVSVSRMLSLPNDSYMFRPVLPAKSSYPLREVEAYEDSPPEGSRLSIHSQPNAPGNCLKTPVDCPLLPSPSCHVDNDDMPKIPPPRLAASRSPSLNRLLQRQEAVHMDSVDYQNGESKDVVQVESAEGSKLKTPSLNNLVPNLLCQLPLSLQGTPQSSPKLSPHHRHSSVHTRNHTYSQHSIPSRPSSVSSDNTNPDESTLESSDPADEEVSHINSLASGWRGQSNHRSHSVSPFISQVSSPPSPPPLKNCNSTASLVGTSSSKDLKKFYSVDTQGFLAKPTWAEDQRRHSIEVCPSFDDDGDSCFDLSIDDKQDSSILIQSDPEYINGVRRKKKMSPPCISIDPPMEDETGTASRTKASDNSMLRRRTPSCESTAYRDSLDLSDNQAVEQQCKPERRSQAPCRNEHLVILSYSFDQREANSFSELLTEGGHPTSPSVVITDSRPDLGALEIKQLDHLHSNNSEKRDFTEMKSSLKNPVLVDASNTLGEVTDKPL</sequence>
<feature type="region of interest" description="Disordered" evidence="12">
    <location>
        <begin position="409"/>
        <end position="507"/>
    </location>
</feature>
<feature type="compositionally biased region" description="Basic residues" evidence="12">
    <location>
        <begin position="420"/>
        <end position="432"/>
    </location>
</feature>
<evidence type="ECO:0000256" key="12">
    <source>
        <dbReference type="SAM" id="MobiDB-lite"/>
    </source>
</evidence>
<evidence type="ECO:0000256" key="2">
    <source>
        <dbReference type="ARBA" id="ARBA00022448"/>
    </source>
</evidence>
<keyword evidence="9" id="KW-0406">Ion transport</keyword>
<evidence type="ECO:0000256" key="8">
    <source>
        <dbReference type="ARBA" id="ARBA00022989"/>
    </source>
</evidence>
<evidence type="ECO:0000256" key="1">
    <source>
        <dbReference type="ARBA" id="ARBA00004141"/>
    </source>
</evidence>
<keyword evidence="10 13" id="KW-0472">Membrane</keyword>
<feature type="region of interest" description="Disordered" evidence="12">
    <location>
        <begin position="368"/>
        <end position="394"/>
    </location>
</feature>
<proteinExistence type="predicted"/>
<feature type="transmembrane region" description="Helical" evidence="13">
    <location>
        <begin position="106"/>
        <end position="127"/>
    </location>
</feature>
<dbReference type="InterPro" id="IPR005821">
    <property type="entry name" value="Ion_trans_dom"/>
</dbReference>
<feature type="domain" description="Ion transport" evidence="14">
    <location>
        <begin position="11"/>
        <end position="137"/>
    </location>
</feature>
<evidence type="ECO:0000256" key="13">
    <source>
        <dbReference type="SAM" id="Phobius"/>
    </source>
</evidence>
<keyword evidence="2" id="KW-0813">Transport</keyword>
<reference evidence="15" key="1">
    <citation type="submission" date="2023-07" db="EMBL/GenBank/DDBJ databases">
        <authorList>
            <person name="Stuckert A."/>
        </authorList>
    </citation>
    <scope>NUCLEOTIDE SEQUENCE</scope>
</reference>
<evidence type="ECO:0000256" key="5">
    <source>
        <dbReference type="ARBA" id="ARBA00022692"/>
    </source>
</evidence>
<dbReference type="Pfam" id="PF00520">
    <property type="entry name" value="Ion_trans"/>
    <property type="match status" value="1"/>
</dbReference>
<feature type="compositionally biased region" description="Polar residues" evidence="12">
    <location>
        <begin position="610"/>
        <end position="621"/>
    </location>
</feature>
<dbReference type="PANTHER" id="PTHR45628">
    <property type="entry name" value="VOLTAGE-DEPENDENT CALCIUM CHANNEL TYPE A SUBUNIT ALPHA-1"/>
    <property type="match status" value="1"/>
</dbReference>
<protein>
    <recommendedName>
        <fullName evidence="14">Ion transport domain-containing protein</fullName>
    </recommendedName>
</protein>
<evidence type="ECO:0000256" key="9">
    <source>
        <dbReference type="ARBA" id="ARBA00023065"/>
    </source>
</evidence>
<gene>
    <name evidence="15" type="ORF">RIMI_LOCUS27920</name>
</gene>
<keyword evidence="8 13" id="KW-1133">Transmembrane helix</keyword>
<dbReference type="PANTHER" id="PTHR45628:SF37">
    <property type="entry name" value="VOLTAGE-DEPENDENT T-TYPE CALCIUM CHANNEL SUBUNIT ALPHA-1H"/>
    <property type="match status" value="1"/>
</dbReference>
<keyword evidence="4" id="KW-0107">Calcium channel</keyword>
<keyword evidence="3" id="KW-0109">Calcium transport</keyword>
<feature type="compositionally biased region" description="Polar residues" evidence="12">
    <location>
        <begin position="471"/>
        <end position="482"/>
    </location>
</feature>
<feature type="compositionally biased region" description="Polar residues" evidence="12">
    <location>
        <begin position="409"/>
        <end position="418"/>
    </location>
</feature>
<feature type="region of interest" description="Disordered" evidence="12">
    <location>
        <begin position="595"/>
        <end position="638"/>
    </location>
</feature>
<dbReference type="Proteomes" id="UP001176940">
    <property type="component" value="Unassembled WGS sequence"/>
</dbReference>
<comment type="caution">
    <text evidence="15">The sequence shown here is derived from an EMBL/GenBank/DDBJ whole genome shotgun (WGS) entry which is preliminary data.</text>
</comment>
<evidence type="ECO:0000256" key="4">
    <source>
        <dbReference type="ARBA" id="ARBA00022673"/>
    </source>
</evidence>
<feature type="compositionally biased region" description="Low complexity" evidence="12">
    <location>
        <begin position="489"/>
        <end position="499"/>
    </location>
</feature>
<evidence type="ECO:0000256" key="10">
    <source>
        <dbReference type="ARBA" id="ARBA00023136"/>
    </source>
</evidence>
<feature type="transmembrane region" description="Helical" evidence="13">
    <location>
        <begin position="15"/>
        <end position="33"/>
    </location>
</feature>
<organism evidence="15 16">
    <name type="scientific">Ranitomeya imitator</name>
    <name type="common">mimic poison frog</name>
    <dbReference type="NCBI Taxonomy" id="111125"/>
    <lineage>
        <taxon>Eukaryota</taxon>
        <taxon>Metazoa</taxon>
        <taxon>Chordata</taxon>
        <taxon>Craniata</taxon>
        <taxon>Vertebrata</taxon>
        <taxon>Euteleostomi</taxon>
        <taxon>Amphibia</taxon>
        <taxon>Batrachia</taxon>
        <taxon>Anura</taxon>
        <taxon>Neobatrachia</taxon>
        <taxon>Hyloidea</taxon>
        <taxon>Dendrobatidae</taxon>
        <taxon>Dendrobatinae</taxon>
        <taxon>Ranitomeya</taxon>
    </lineage>
</organism>
<evidence type="ECO:0000256" key="7">
    <source>
        <dbReference type="ARBA" id="ARBA00022882"/>
    </source>
</evidence>
<keyword evidence="16" id="KW-1185">Reference proteome</keyword>
<evidence type="ECO:0000256" key="6">
    <source>
        <dbReference type="ARBA" id="ARBA00022837"/>
    </source>
</evidence>
<keyword evidence="5 13" id="KW-0812">Transmembrane</keyword>
<keyword evidence="11" id="KW-0407">Ion channel</keyword>
<evidence type="ECO:0000259" key="14">
    <source>
        <dbReference type="Pfam" id="PF00520"/>
    </source>
</evidence>
<evidence type="ECO:0000256" key="11">
    <source>
        <dbReference type="ARBA" id="ARBA00023303"/>
    </source>
</evidence>
<evidence type="ECO:0000256" key="3">
    <source>
        <dbReference type="ARBA" id="ARBA00022568"/>
    </source>
</evidence>
<evidence type="ECO:0000313" key="15">
    <source>
        <dbReference type="EMBL" id="CAJ0915149.1"/>
    </source>
</evidence>
<feature type="compositionally biased region" description="Polar residues" evidence="12">
    <location>
        <begin position="450"/>
        <end position="461"/>
    </location>
</feature>
<accession>A0ABN9KMJ5</accession>
<dbReference type="InterPro" id="IPR050599">
    <property type="entry name" value="VDCC_alpha-1_subunit"/>
</dbReference>
<evidence type="ECO:0000313" key="16">
    <source>
        <dbReference type="Proteomes" id="UP001176940"/>
    </source>
</evidence>
<name>A0ABN9KMJ5_9NEOB</name>
<dbReference type="EMBL" id="CAUEEQ010000002">
    <property type="protein sequence ID" value="CAJ0915149.1"/>
    <property type="molecule type" value="Genomic_DNA"/>
</dbReference>
<feature type="compositionally biased region" description="Low complexity" evidence="12">
    <location>
        <begin position="436"/>
        <end position="449"/>
    </location>
</feature>
<keyword evidence="7" id="KW-0851">Voltage-gated channel</keyword>
<dbReference type="SUPFAM" id="SSF81324">
    <property type="entry name" value="Voltage-gated potassium channels"/>
    <property type="match status" value="1"/>
</dbReference>
<keyword evidence="6" id="KW-0106">Calcium</keyword>